<keyword evidence="12" id="KW-0902">Two-component regulatory system</keyword>
<evidence type="ECO:0000256" key="13">
    <source>
        <dbReference type="ARBA" id="ARBA00023136"/>
    </source>
</evidence>
<proteinExistence type="predicted"/>
<dbReference type="SMART" id="SM00304">
    <property type="entry name" value="HAMP"/>
    <property type="match status" value="1"/>
</dbReference>
<dbReference type="SUPFAM" id="SSF158472">
    <property type="entry name" value="HAMP domain-like"/>
    <property type="match status" value="1"/>
</dbReference>
<keyword evidence="7 14" id="KW-0812">Transmembrane</keyword>
<evidence type="ECO:0000256" key="8">
    <source>
        <dbReference type="ARBA" id="ARBA00022741"/>
    </source>
</evidence>
<evidence type="ECO:0000256" key="12">
    <source>
        <dbReference type="ARBA" id="ARBA00023012"/>
    </source>
</evidence>
<evidence type="ECO:0000256" key="3">
    <source>
        <dbReference type="ARBA" id="ARBA00012438"/>
    </source>
</evidence>
<organism evidence="17 18">
    <name type="scientific">Priestia koreensis</name>
    <dbReference type="NCBI Taxonomy" id="284581"/>
    <lineage>
        <taxon>Bacteria</taxon>
        <taxon>Bacillati</taxon>
        <taxon>Bacillota</taxon>
        <taxon>Bacilli</taxon>
        <taxon>Bacillales</taxon>
        <taxon>Bacillaceae</taxon>
        <taxon>Priestia</taxon>
    </lineage>
</organism>
<dbReference type="PANTHER" id="PTHR45528:SF1">
    <property type="entry name" value="SENSOR HISTIDINE KINASE CPXA"/>
    <property type="match status" value="1"/>
</dbReference>
<feature type="transmembrane region" description="Helical" evidence="14">
    <location>
        <begin position="21"/>
        <end position="43"/>
    </location>
</feature>
<protein>
    <recommendedName>
        <fullName evidence="3">histidine kinase</fullName>
        <ecNumber evidence="3">2.7.13.3</ecNumber>
    </recommendedName>
</protein>
<feature type="domain" description="Histidine kinase" evidence="15">
    <location>
        <begin position="267"/>
        <end position="483"/>
    </location>
</feature>
<evidence type="ECO:0000256" key="9">
    <source>
        <dbReference type="ARBA" id="ARBA00022777"/>
    </source>
</evidence>
<dbReference type="SUPFAM" id="SSF47384">
    <property type="entry name" value="Homodimeric domain of signal transducing histidine kinase"/>
    <property type="match status" value="1"/>
</dbReference>
<reference evidence="18" key="1">
    <citation type="submission" date="2015-08" db="EMBL/GenBank/DDBJ databases">
        <title>Fjat-14210 dsm16467.</title>
        <authorList>
            <person name="Liu B."/>
            <person name="Wang J."/>
            <person name="Zhu Y."/>
            <person name="Liu G."/>
            <person name="Chen Q."/>
            <person name="Chen Z."/>
            <person name="Lan J."/>
            <person name="Che J."/>
            <person name="Ge C."/>
            <person name="Shi H."/>
            <person name="Pan Z."/>
            <person name="Liu X."/>
        </authorList>
    </citation>
    <scope>NUCLEOTIDE SEQUENCE [LARGE SCALE GENOMIC DNA]</scope>
    <source>
        <strain evidence="18">DSM 16467</strain>
    </source>
</reference>
<dbReference type="InterPro" id="IPR050398">
    <property type="entry name" value="HssS/ArlS-like"/>
</dbReference>
<dbReference type="PATRIC" id="fig|284581.3.peg.37"/>
<dbReference type="Gene3D" id="6.10.340.10">
    <property type="match status" value="1"/>
</dbReference>
<dbReference type="EMBL" id="LILC01000027">
    <property type="protein sequence ID" value="KOO41932.1"/>
    <property type="molecule type" value="Genomic_DNA"/>
</dbReference>
<dbReference type="CDD" id="cd00082">
    <property type="entry name" value="HisKA"/>
    <property type="match status" value="1"/>
</dbReference>
<dbReference type="PRINTS" id="PR00344">
    <property type="entry name" value="BCTRLSENSOR"/>
</dbReference>
<dbReference type="EC" id="2.7.13.3" evidence="3"/>
<keyword evidence="8" id="KW-0547">Nucleotide-binding</keyword>
<dbReference type="PANTHER" id="PTHR45528">
    <property type="entry name" value="SENSOR HISTIDINE KINASE CPXA"/>
    <property type="match status" value="1"/>
</dbReference>
<dbReference type="Gene3D" id="1.10.287.130">
    <property type="match status" value="1"/>
</dbReference>
<evidence type="ECO:0000259" key="15">
    <source>
        <dbReference type="PROSITE" id="PS50109"/>
    </source>
</evidence>
<dbReference type="Pfam" id="PF00672">
    <property type="entry name" value="HAMP"/>
    <property type="match status" value="1"/>
</dbReference>
<dbReference type="Pfam" id="PF00512">
    <property type="entry name" value="HisKA"/>
    <property type="match status" value="1"/>
</dbReference>
<dbReference type="Gene3D" id="3.30.565.10">
    <property type="entry name" value="Histidine kinase-like ATPase, C-terminal domain"/>
    <property type="match status" value="1"/>
</dbReference>
<dbReference type="Proteomes" id="UP000037558">
    <property type="component" value="Unassembled WGS sequence"/>
</dbReference>
<dbReference type="InterPro" id="IPR004358">
    <property type="entry name" value="Sig_transdc_His_kin-like_C"/>
</dbReference>
<dbReference type="InterPro" id="IPR003660">
    <property type="entry name" value="HAMP_dom"/>
</dbReference>
<dbReference type="SMART" id="SM00388">
    <property type="entry name" value="HisKA"/>
    <property type="match status" value="1"/>
</dbReference>
<dbReference type="GO" id="GO:0000155">
    <property type="term" value="F:phosphorelay sensor kinase activity"/>
    <property type="evidence" value="ECO:0007669"/>
    <property type="project" value="InterPro"/>
</dbReference>
<dbReference type="FunFam" id="3.30.565.10:FF:000013">
    <property type="entry name" value="Two-component sensor histidine kinase"/>
    <property type="match status" value="1"/>
</dbReference>
<keyword evidence="13 14" id="KW-0472">Membrane</keyword>
<feature type="domain" description="HAMP" evidence="16">
    <location>
        <begin position="200"/>
        <end position="252"/>
    </location>
</feature>
<feature type="transmembrane region" description="Helical" evidence="14">
    <location>
        <begin position="180"/>
        <end position="199"/>
    </location>
</feature>
<evidence type="ECO:0000256" key="11">
    <source>
        <dbReference type="ARBA" id="ARBA00022989"/>
    </source>
</evidence>
<dbReference type="GO" id="GO:0005524">
    <property type="term" value="F:ATP binding"/>
    <property type="evidence" value="ECO:0007669"/>
    <property type="project" value="UniProtKB-KW"/>
</dbReference>
<evidence type="ECO:0000256" key="10">
    <source>
        <dbReference type="ARBA" id="ARBA00022840"/>
    </source>
</evidence>
<evidence type="ECO:0000256" key="6">
    <source>
        <dbReference type="ARBA" id="ARBA00022679"/>
    </source>
</evidence>
<accession>A0A0M0KTJ6</accession>
<evidence type="ECO:0000256" key="14">
    <source>
        <dbReference type="SAM" id="Phobius"/>
    </source>
</evidence>
<evidence type="ECO:0000256" key="5">
    <source>
        <dbReference type="ARBA" id="ARBA00022553"/>
    </source>
</evidence>
<evidence type="ECO:0000256" key="2">
    <source>
        <dbReference type="ARBA" id="ARBA00004651"/>
    </source>
</evidence>
<dbReference type="InterPro" id="IPR036890">
    <property type="entry name" value="HATPase_C_sf"/>
</dbReference>
<dbReference type="PROSITE" id="PS50109">
    <property type="entry name" value="HIS_KIN"/>
    <property type="match status" value="1"/>
</dbReference>
<evidence type="ECO:0000256" key="1">
    <source>
        <dbReference type="ARBA" id="ARBA00000085"/>
    </source>
</evidence>
<evidence type="ECO:0000313" key="17">
    <source>
        <dbReference type="EMBL" id="KOO41932.1"/>
    </source>
</evidence>
<dbReference type="InterPro" id="IPR003661">
    <property type="entry name" value="HisK_dim/P_dom"/>
</dbReference>
<evidence type="ECO:0000256" key="7">
    <source>
        <dbReference type="ARBA" id="ARBA00022692"/>
    </source>
</evidence>
<dbReference type="SMART" id="SM00387">
    <property type="entry name" value="HATPase_c"/>
    <property type="match status" value="1"/>
</dbReference>
<name>A0A0M0KTJ6_9BACI</name>
<dbReference type="InterPro" id="IPR036097">
    <property type="entry name" value="HisK_dim/P_sf"/>
</dbReference>
<dbReference type="AlphaFoldDB" id="A0A0M0KTJ6"/>
<dbReference type="GO" id="GO:0005886">
    <property type="term" value="C:plasma membrane"/>
    <property type="evidence" value="ECO:0007669"/>
    <property type="project" value="UniProtKB-SubCell"/>
</dbReference>
<dbReference type="Pfam" id="PF02518">
    <property type="entry name" value="HATPase_c"/>
    <property type="match status" value="1"/>
</dbReference>
<keyword evidence="9" id="KW-0418">Kinase</keyword>
<comment type="caution">
    <text evidence="17">The sequence shown here is derived from an EMBL/GenBank/DDBJ whole genome shotgun (WGS) entry which is preliminary data.</text>
</comment>
<keyword evidence="6" id="KW-0808">Transferase</keyword>
<dbReference type="InterPro" id="IPR003594">
    <property type="entry name" value="HATPase_dom"/>
</dbReference>
<evidence type="ECO:0000259" key="16">
    <source>
        <dbReference type="PROSITE" id="PS50885"/>
    </source>
</evidence>
<comment type="catalytic activity">
    <reaction evidence="1">
        <text>ATP + protein L-histidine = ADP + protein N-phospho-L-histidine.</text>
        <dbReference type="EC" id="2.7.13.3"/>
    </reaction>
</comment>
<sequence length="495" mass="57349">MSDLNVKKRVRGPFVKLNIKLILIFILCFVVASVTFFVIISYFQDIWSFQEEQKKGEKVEYVLHQTRQVAEKTNLNLGDRNAIMGMLSDTKKQHPTLSLLVADGNGDVKFHTERPRIHEKNIKKLIQEKMDFNGQTQRAGGHQYSYFISPVSFNGEMGYLVIDSPPSKWEMNPIKYNRQVYTALGISVILFLVLFFLLMRPITNYIKQIERGIGRIVKKDWTYTIPVKGKNELSSLATNINWMTQQLRERFEHERKVEQSKNELITNLSHDLRTPLTSIIGYLQLVKDDRYKSKVELDEYVDTTYRLSQKLKQLLDELFEYTKLSLPDVEMHVQEIDLVGLLHQLVGEYEPIFEMKGYQVHLHLPANSVPLHIDVEKMVRVYDNLLSNAEKYSQGKDIEVKVHETKQEVITSISNITHHISKENVKQLFDRFYRGDEARSSKVAGSGLGLSISKRIVELHKGRIWAESNGDRLTVYVALPRDLSSAEITNDQIHH</sequence>
<gene>
    <name evidence="17" type="ORF">AMD01_18810</name>
</gene>
<dbReference type="InterPro" id="IPR005467">
    <property type="entry name" value="His_kinase_dom"/>
</dbReference>
<keyword evidence="5" id="KW-0597">Phosphoprotein</keyword>
<evidence type="ECO:0000313" key="18">
    <source>
        <dbReference type="Proteomes" id="UP000037558"/>
    </source>
</evidence>
<keyword evidence="11 14" id="KW-1133">Transmembrane helix</keyword>
<dbReference type="FunFam" id="1.10.287.130:FF:000008">
    <property type="entry name" value="Two-component sensor histidine kinase"/>
    <property type="match status" value="1"/>
</dbReference>
<evidence type="ECO:0000256" key="4">
    <source>
        <dbReference type="ARBA" id="ARBA00022475"/>
    </source>
</evidence>
<dbReference type="CDD" id="cd06225">
    <property type="entry name" value="HAMP"/>
    <property type="match status" value="1"/>
</dbReference>
<comment type="subcellular location">
    <subcellularLocation>
        <location evidence="2">Cell membrane</location>
        <topology evidence="2">Multi-pass membrane protein</topology>
    </subcellularLocation>
</comment>
<keyword evidence="10" id="KW-0067">ATP-binding</keyword>
<dbReference type="SUPFAM" id="SSF55874">
    <property type="entry name" value="ATPase domain of HSP90 chaperone/DNA topoisomerase II/histidine kinase"/>
    <property type="match status" value="1"/>
</dbReference>
<dbReference type="PROSITE" id="PS50885">
    <property type="entry name" value="HAMP"/>
    <property type="match status" value="1"/>
</dbReference>
<keyword evidence="18" id="KW-1185">Reference proteome</keyword>
<keyword evidence="4" id="KW-1003">Cell membrane</keyword>
<dbReference type="STRING" id="284581.AMD01_18810"/>